<keyword evidence="2" id="KW-1185">Reference proteome</keyword>
<accession>A0AA35JPW1</accession>
<protein>
    <submittedName>
        <fullName evidence="1">Uncharacterized protein</fullName>
    </submittedName>
</protein>
<evidence type="ECO:0000313" key="1">
    <source>
        <dbReference type="EMBL" id="CAI5762513.1"/>
    </source>
</evidence>
<reference evidence="1" key="1">
    <citation type="submission" date="2022-12" db="EMBL/GenBank/DDBJ databases">
        <authorList>
            <person name="Alioto T."/>
            <person name="Alioto T."/>
            <person name="Gomez Garrido J."/>
        </authorList>
    </citation>
    <scope>NUCLEOTIDE SEQUENCE</scope>
</reference>
<dbReference type="Proteomes" id="UP001178461">
    <property type="component" value="Chromosome 1"/>
</dbReference>
<dbReference type="AlphaFoldDB" id="A0AA35JPW1"/>
<name>A0AA35JPW1_9SAUR</name>
<organism evidence="1 2">
    <name type="scientific">Podarcis lilfordi</name>
    <name type="common">Lilford's wall lizard</name>
    <dbReference type="NCBI Taxonomy" id="74358"/>
    <lineage>
        <taxon>Eukaryota</taxon>
        <taxon>Metazoa</taxon>
        <taxon>Chordata</taxon>
        <taxon>Craniata</taxon>
        <taxon>Vertebrata</taxon>
        <taxon>Euteleostomi</taxon>
        <taxon>Lepidosauria</taxon>
        <taxon>Squamata</taxon>
        <taxon>Bifurcata</taxon>
        <taxon>Unidentata</taxon>
        <taxon>Episquamata</taxon>
        <taxon>Laterata</taxon>
        <taxon>Lacertibaenia</taxon>
        <taxon>Lacertidae</taxon>
        <taxon>Podarcis</taxon>
    </lineage>
</organism>
<evidence type="ECO:0000313" key="2">
    <source>
        <dbReference type="Proteomes" id="UP001178461"/>
    </source>
</evidence>
<proteinExistence type="predicted"/>
<dbReference type="EMBL" id="OX395126">
    <property type="protein sequence ID" value="CAI5762513.1"/>
    <property type="molecule type" value="Genomic_DNA"/>
</dbReference>
<sequence length="74" mass="8036">MEVDGSVLKQNNQSYLGWGAGIPKATSNSLSQLATTKSQRLKQKLKLGKHGTLVPKKNVFIEVIIKILGNFGNV</sequence>
<gene>
    <name evidence="1" type="ORF">PODLI_1B039561</name>
</gene>